<reference evidence="11 12" key="1">
    <citation type="submission" date="2014-03" db="EMBL/GenBank/DDBJ databases">
        <title>The genomes of two eusocial bee gut symbionts.</title>
        <authorList>
            <person name="Kwong W.K."/>
            <person name="Engel P."/>
            <person name="Koch H."/>
            <person name="Moran N.A."/>
        </authorList>
    </citation>
    <scope>NUCLEOTIDE SEQUENCE [LARGE SCALE GENOMIC DNA]</scope>
    <source>
        <strain evidence="12">wkB29</strain>
    </source>
</reference>
<feature type="transmembrane region" description="Helical" evidence="9">
    <location>
        <begin position="102"/>
        <end position="125"/>
    </location>
</feature>
<comment type="subcellular location">
    <subcellularLocation>
        <location evidence="1 9">Cell membrane</location>
        <topology evidence="1 9">Multi-pass membrane protein</topology>
    </subcellularLocation>
</comment>
<comment type="pathway">
    <text evidence="9">Protein modification; lipoprotein biosynthesis (N-acyl transfer).</text>
</comment>
<keyword evidence="5 9" id="KW-0812">Transmembrane</keyword>
<keyword evidence="6 9" id="KW-1133">Transmembrane helix</keyword>
<dbReference type="Pfam" id="PF00795">
    <property type="entry name" value="CN_hydrolase"/>
    <property type="match status" value="1"/>
</dbReference>
<gene>
    <name evidence="9" type="primary">lnt</name>
    <name evidence="11" type="ORF">SALWKB29_1015</name>
</gene>
<evidence type="ECO:0000256" key="9">
    <source>
        <dbReference type="HAMAP-Rule" id="MF_01148"/>
    </source>
</evidence>
<protein>
    <recommendedName>
        <fullName evidence="9">Apolipoprotein N-acyltransferase</fullName>
        <shortName evidence="9">ALP N-acyltransferase</shortName>
        <ecNumber evidence="9">2.3.1.269</ecNumber>
    </recommendedName>
</protein>
<feature type="transmembrane region" description="Helical" evidence="9">
    <location>
        <begin position="209"/>
        <end position="230"/>
    </location>
</feature>
<evidence type="ECO:0000256" key="4">
    <source>
        <dbReference type="ARBA" id="ARBA00022679"/>
    </source>
</evidence>
<feature type="transmembrane region" description="Helical" evidence="9">
    <location>
        <begin position="73"/>
        <end position="90"/>
    </location>
</feature>
<dbReference type="HAMAP" id="MF_01148">
    <property type="entry name" value="Lnt"/>
    <property type="match status" value="1"/>
</dbReference>
<dbReference type="Pfam" id="PF20154">
    <property type="entry name" value="LNT_N"/>
    <property type="match status" value="1"/>
</dbReference>
<dbReference type="InterPro" id="IPR004563">
    <property type="entry name" value="Apolipo_AcylTrfase"/>
</dbReference>
<dbReference type="EMBL" id="JFZV01000004">
    <property type="protein sequence ID" value="KDN14943.1"/>
    <property type="molecule type" value="Genomic_DNA"/>
</dbReference>
<dbReference type="GO" id="GO:0016410">
    <property type="term" value="F:N-acyltransferase activity"/>
    <property type="evidence" value="ECO:0007669"/>
    <property type="project" value="UniProtKB-UniRule"/>
</dbReference>
<feature type="transmembrane region" description="Helical" evidence="9">
    <location>
        <begin position="45"/>
        <end position="61"/>
    </location>
</feature>
<evidence type="ECO:0000256" key="8">
    <source>
        <dbReference type="ARBA" id="ARBA00023315"/>
    </source>
</evidence>
<feature type="transmembrane region" description="Helical" evidence="9">
    <location>
        <begin position="137"/>
        <end position="163"/>
    </location>
</feature>
<proteinExistence type="inferred from homology"/>
<keyword evidence="7 9" id="KW-0472">Membrane</keyword>
<dbReference type="PANTHER" id="PTHR38686:SF1">
    <property type="entry name" value="APOLIPOPROTEIN N-ACYLTRANSFERASE"/>
    <property type="match status" value="1"/>
</dbReference>
<evidence type="ECO:0000256" key="6">
    <source>
        <dbReference type="ARBA" id="ARBA00022989"/>
    </source>
</evidence>
<dbReference type="PANTHER" id="PTHR38686">
    <property type="entry name" value="APOLIPOPROTEIN N-ACYLTRANSFERASE"/>
    <property type="match status" value="1"/>
</dbReference>
<sequence>MSNKLDMSVQYSSGMKYYAVLAKTWVYWPLLLLSAALVPFAFAPYYHYWLLPVLLAVLLFLQAARPQWRIRSAYLWALTAYTTLLYWIDIALHDIAGLPQFLAWPLTMLLPAYLAIYPALVFWLLGKFRFSNTTCHAVILPLLWTVAEFVRERALTGFGWGIWGYSQIADSALAGFTPVGGIFLVTLVTVASGAWLAELLLATKRKAKIGCGVSLISVWLVGAVLLQYNFTQADGTHATVALAQGNIPQSLKWDERSLQPTLQRYLDQIASTRANIVILPETAIPVMRQDMPPEQLEIFAHLARKQGSALAAGIPQYTVDGNGYLNSVVNFTANTATAGGLPYYAKNHLVPFGEYIPLPRLLGWLYLWMDMPLAGFSKGGSAQMPLQLANQRVAFNICYEDGFGDELIAAARQASLLANISNMAWYGHSHAMQQHLQQSQARALETGRYMVRATNTGMTAIINPKGKIVAQLDPDIAAVLEGNIQGYQGNTPYMYIGSSWPMAIICLLLVSIFWLYGRFRVRSL</sequence>
<dbReference type="UniPathway" id="UPA00666"/>
<comment type="catalytic activity">
    <reaction evidence="9">
        <text>N-terminal S-1,2-diacyl-sn-glyceryl-L-cysteinyl-[lipoprotein] + a glycerophospholipid = N-acyl-S-1,2-diacyl-sn-glyceryl-L-cysteinyl-[lipoprotein] + a 2-acyl-sn-glycero-3-phospholipid + H(+)</text>
        <dbReference type="Rhea" id="RHEA:48228"/>
        <dbReference type="Rhea" id="RHEA-COMP:14681"/>
        <dbReference type="Rhea" id="RHEA-COMP:14684"/>
        <dbReference type="ChEBI" id="CHEBI:15378"/>
        <dbReference type="ChEBI" id="CHEBI:136912"/>
        <dbReference type="ChEBI" id="CHEBI:140656"/>
        <dbReference type="ChEBI" id="CHEBI:140657"/>
        <dbReference type="ChEBI" id="CHEBI:140660"/>
        <dbReference type="EC" id="2.3.1.269"/>
    </reaction>
</comment>
<organism evidence="11 12">
    <name type="scientific">Snodgrassella communis</name>
    <dbReference type="NCBI Taxonomy" id="2946699"/>
    <lineage>
        <taxon>Bacteria</taxon>
        <taxon>Pseudomonadati</taxon>
        <taxon>Pseudomonadota</taxon>
        <taxon>Betaproteobacteria</taxon>
        <taxon>Neisseriales</taxon>
        <taxon>Neisseriaceae</taxon>
        <taxon>Snodgrassella</taxon>
    </lineage>
</organism>
<dbReference type="PROSITE" id="PS50263">
    <property type="entry name" value="CN_HYDROLASE"/>
    <property type="match status" value="1"/>
</dbReference>
<dbReference type="NCBIfam" id="TIGR00546">
    <property type="entry name" value="lnt"/>
    <property type="match status" value="1"/>
</dbReference>
<evidence type="ECO:0000256" key="1">
    <source>
        <dbReference type="ARBA" id="ARBA00004651"/>
    </source>
</evidence>
<accession>A0A836MPZ0</accession>
<evidence type="ECO:0000313" key="11">
    <source>
        <dbReference type="EMBL" id="KDN14943.1"/>
    </source>
</evidence>
<name>A0A836MPZ0_9NEIS</name>
<dbReference type="GO" id="GO:0042158">
    <property type="term" value="P:lipoprotein biosynthetic process"/>
    <property type="evidence" value="ECO:0007669"/>
    <property type="project" value="UniProtKB-UniRule"/>
</dbReference>
<keyword evidence="3 9" id="KW-1003">Cell membrane</keyword>
<dbReference type="InterPro" id="IPR045378">
    <property type="entry name" value="LNT_N"/>
</dbReference>
<comment type="function">
    <text evidence="9">Catalyzes the phospholipid dependent N-acylation of the N-terminal cysteine of apolipoprotein, the last step in lipoprotein maturation.</text>
</comment>
<dbReference type="GO" id="GO:0005886">
    <property type="term" value="C:plasma membrane"/>
    <property type="evidence" value="ECO:0007669"/>
    <property type="project" value="UniProtKB-SubCell"/>
</dbReference>
<evidence type="ECO:0000256" key="5">
    <source>
        <dbReference type="ARBA" id="ARBA00022692"/>
    </source>
</evidence>
<feature type="transmembrane region" description="Helical" evidence="9">
    <location>
        <begin position="20"/>
        <end position="39"/>
    </location>
</feature>
<feature type="transmembrane region" description="Helical" evidence="9">
    <location>
        <begin position="493"/>
        <end position="516"/>
    </location>
</feature>
<dbReference type="EC" id="2.3.1.269" evidence="9"/>
<feature type="domain" description="CN hydrolase" evidence="10">
    <location>
        <begin position="243"/>
        <end position="486"/>
    </location>
</feature>
<keyword evidence="8 9" id="KW-0012">Acyltransferase</keyword>
<feature type="transmembrane region" description="Helical" evidence="9">
    <location>
        <begin position="175"/>
        <end position="197"/>
    </location>
</feature>
<keyword evidence="11" id="KW-0449">Lipoprotein</keyword>
<keyword evidence="4 9" id="KW-0808">Transferase</keyword>
<dbReference type="Proteomes" id="UP000027170">
    <property type="component" value="Unassembled WGS sequence"/>
</dbReference>
<comment type="similarity">
    <text evidence="2 9">Belongs to the CN hydrolase family. Apolipoprotein N-acyltransferase subfamily.</text>
</comment>
<dbReference type="Gene3D" id="3.60.110.10">
    <property type="entry name" value="Carbon-nitrogen hydrolase"/>
    <property type="match status" value="1"/>
</dbReference>
<evidence type="ECO:0000313" key="12">
    <source>
        <dbReference type="Proteomes" id="UP000027170"/>
    </source>
</evidence>
<dbReference type="InterPro" id="IPR036526">
    <property type="entry name" value="C-N_Hydrolase_sf"/>
</dbReference>
<evidence type="ECO:0000256" key="2">
    <source>
        <dbReference type="ARBA" id="ARBA00010065"/>
    </source>
</evidence>
<comment type="caution">
    <text evidence="11">The sequence shown here is derived from an EMBL/GenBank/DDBJ whole genome shotgun (WGS) entry which is preliminary data.</text>
</comment>
<evidence type="ECO:0000256" key="3">
    <source>
        <dbReference type="ARBA" id="ARBA00022475"/>
    </source>
</evidence>
<evidence type="ECO:0000256" key="7">
    <source>
        <dbReference type="ARBA" id="ARBA00023136"/>
    </source>
</evidence>
<keyword evidence="12" id="KW-1185">Reference proteome</keyword>
<dbReference type="SUPFAM" id="SSF56317">
    <property type="entry name" value="Carbon-nitrogen hydrolase"/>
    <property type="match status" value="1"/>
</dbReference>
<dbReference type="InterPro" id="IPR003010">
    <property type="entry name" value="C-N_Hydrolase"/>
</dbReference>
<dbReference type="AlphaFoldDB" id="A0A836MPZ0"/>
<dbReference type="CDD" id="cd07571">
    <property type="entry name" value="ALP_N-acyl_transferase"/>
    <property type="match status" value="1"/>
</dbReference>
<evidence type="ECO:0000259" key="10">
    <source>
        <dbReference type="PROSITE" id="PS50263"/>
    </source>
</evidence>